<dbReference type="STRING" id="1137991.SAMN05660642_01021"/>
<evidence type="ECO:0000313" key="2">
    <source>
        <dbReference type="Proteomes" id="UP000198680"/>
    </source>
</evidence>
<name>A0A1G9NFQ9_9ACTN</name>
<dbReference type="Proteomes" id="UP000198680">
    <property type="component" value="Unassembled WGS sequence"/>
</dbReference>
<dbReference type="EMBL" id="FNHE01000002">
    <property type="protein sequence ID" value="SDL85352.1"/>
    <property type="molecule type" value="Genomic_DNA"/>
</dbReference>
<proteinExistence type="predicted"/>
<sequence>MASAGGNFNRVLTIDAGRGVWLRGPLELEDDQTLRRMYIWLWQSNRDGTGAAATAVLDDADFDSEAARRQGGAEWKTMAQSEYGEFRVGPATGMALAILRRADGSTTPYWWSDSNVRLERGVRY</sequence>
<reference evidence="2" key="1">
    <citation type="submission" date="2016-10" db="EMBL/GenBank/DDBJ databases">
        <authorList>
            <person name="Varghese N."/>
            <person name="Submissions S."/>
        </authorList>
    </citation>
    <scope>NUCLEOTIDE SEQUENCE [LARGE SCALE GENOMIC DNA]</scope>
    <source>
        <strain evidence="2">DSM 45419</strain>
    </source>
</reference>
<organism evidence="1 2">
    <name type="scientific">Geodermatophilus siccatus</name>
    <dbReference type="NCBI Taxonomy" id="1137991"/>
    <lineage>
        <taxon>Bacteria</taxon>
        <taxon>Bacillati</taxon>
        <taxon>Actinomycetota</taxon>
        <taxon>Actinomycetes</taxon>
        <taxon>Geodermatophilales</taxon>
        <taxon>Geodermatophilaceae</taxon>
        <taxon>Geodermatophilus</taxon>
    </lineage>
</organism>
<dbReference type="AlphaFoldDB" id="A0A1G9NFQ9"/>
<accession>A0A1G9NFQ9</accession>
<protein>
    <submittedName>
        <fullName evidence="1">Uncharacterized protein</fullName>
    </submittedName>
</protein>
<keyword evidence="2" id="KW-1185">Reference proteome</keyword>
<evidence type="ECO:0000313" key="1">
    <source>
        <dbReference type="EMBL" id="SDL85352.1"/>
    </source>
</evidence>
<gene>
    <name evidence="1" type="ORF">SAMN05660642_01021</name>
</gene>